<dbReference type="EMBL" id="APAU02000076">
    <property type="protein sequence ID" value="EUB57725.1"/>
    <property type="molecule type" value="Genomic_DNA"/>
</dbReference>
<sequence>MIAGALIRRFDSVLNIHSGAVFKLPKKAMKAAYGFWIPRERHSIRTLTDAKEAFQNMSSFYRYNPSRREGCQKKKKANNVENHLRFSGN</sequence>
<dbReference type="CTD" id="36343100"/>
<dbReference type="KEGG" id="egl:EGR_07385"/>
<dbReference type="RefSeq" id="XP_024348921.1">
    <property type="nucleotide sequence ID" value="XM_024496634.1"/>
</dbReference>
<protein>
    <submittedName>
        <fullName evidence="1">Uncharacterized protein</fullName>
    </submittedName>
</protein>
<name>W6U9P0_ECHGR</name>
<proteinExistence type="predicted"/>
<dbReference type="Proteomes" id="UP000019149">
    <property type="component" value="Unassembled WGS sequence"/>
</dbReference>
<evidence type="ECO:0000313" key="1">
    <source>
        <dbReference type="EMBL" id="EUB57725.1"/>
    </source>
</evidence>
<reference evidence="1 2" key="1">
    <citation type="journal article" date="2013" name="Nat. Genet.">
        <title>The genome of the hydatid tapeworm Echinococcus granulosus.</title>
        <authorList>
            <person name="Zheng H."/>
            <person name="Zhang W."/>
            <person name="Zhang L."/>
            <person name="Zhang Z."/>
            <person name="Li J."/>
            <person name="Lu G."/>
            <person name="Zhu Y."/>
            <person name="Wang Y."/>
            <person name="Huang Y."/>
            <person name="Liu J."/>
            <person name="Kang H."/>
            <person name="Chen J."/>
            <person name="Wang L."/>
            <person name="Chen A."/>
            <person name="Yu S."/>
            <person name="Gao Z."/>
            <person name="Jin L."/>
            <person name="Gu W."/>
            <person name="Wang Z."/>
            <person name="Zhao L."/>
            <person name="Shi B."/>
            <person name="Wen H."/>
            <person name="Lin R."/>
            <person name="Jones M.K."/>
            <person name="Brejova B."/>
            <person name="Vinar T."/>
            <person name="Zhao G."/>
            <person name="McManus D.P."/>
            <person name="Chen Z."/>
            <person name="Zhou Y."/>
            <person name="Wang S."/>
        </authorList>
    </citation>
    <scope>NUCLEOTIDE SEQUENCE [LARGE SCALE GENOMIC DNA]</scope>
</reference>
<evidence type="ECO:0000313" key="2">
    <source>
        <dbReference type="Proteomes" id="UP000019149"/>
    </source>
</evidence>
<dbReference type="GeneID" id="36343100"/>
<gene>
    <name evidence="1" type="ORF">EGR_07385</name>
</gene>
<organism evidence="1 2">
    <name type="scientific">Echinococcus granulosus</name>
    <name type="common">Hydatid tapeworm</name>
    <dbReference type="NCBI Taxonomy" id="6210"/>
    <lineage>
        <taxon>Eukaryota</taxon>
        <taxon>Metazoa</taxon>
        <taxon>Spiralia</taxon>
        <taxon>Lophotrochozoa</taxon>
        <taxon>Platyhelminthes</taxon>
        <taxon>Cestoda</taxon>
        <taxon>Eucestoda</taxon>
        <taxon>Cyclophyllidea</taxon>
        <taxon>Taeniidae</taxon>
        <taxon>Echinococcus</taxon>
        <taxon>Echinococcus granulosus group</taxon>
    </lineage>
</organism>
<dbReference type="AlphaFoldDB" id="W6U9P0"/>
<accession>W6U9P0</accession>
<keyword evidence="2" id="KW-1185">Reference proteome</keyword>
<comment type="caution">
    <text evidence="1">The sequence shown here is derived from an EMBL/GenBank/DDBJ whole genome shotgun (WGS) entry which is preliminary data.</text>
</comment>